<accession>A0ABV1ESW2</accession>
<dbReference type="Proteomes" id="UP001465426">
    <property type="component" value="Unassembled WGS sequence"/>
</dbReference>
<name>A0ABV1ESW2_9BACI</name>
<proteinExistence type="predicted"/>
<protein>
    <submittedName>
        <fullName evidence="1">Uncharacterized protein</fullName>
    </submittedName>
</protein>
<organism evidence="1 2">
    <name type="scientific">Niallia hominis</name>
    <dbReference type="NCBI Taxonomy" id="3133173"/>
    <lineage>
        <taxon>Bacteria</taxon>
        <taxon>Bacillati</taxon>
        <taxon>Bacillota</taxon>
        <taxon>Bacilli</taxon>
        <taxon>Bacillales</taxon>
        <taxon>Bacillaceae</taxon>
        <taxon>Niallia</taxon>
    </lineage>
</organism>
<dbReference type="EMBL" id="JBBMFN010000001">
    <property type="protein sequence ID" value="MEQ2464172.1"/>
    <property type="molecule type" value="Genomic_DNA"/>
</dbReference>
<evidence type="ECO:0000313" key="2">
    <source>
        <dbReference type="Proteomes" id="UP001465426"/>
    </source>
</evidence>
<comment type="caution">
    <text evidence="1">The sequence shown here is derived from an EMBL/GenBank/DDBJ whole genome shotgun (WGS) entry which is preliminary data.</text>
</comment>
<keyword evidence="2" id="KW-1185">Reference proteome</keyword>
<reference evidence="1 2" key="1">
    <citation type="submission" date="2024-03" db="EMBL/GenBank/DDBJ databases">
        <title>Human intestinal bacterial collection.</title>
        <authorList>
            <person name="Pauvert C."/>
            <person name="Hitch T.C.A."/>
            <person name="Clavel T."/>
        </authorList>
    </citation>
    <scope>NUCLEOTIDE SEQUENCE [LARGE SCALE GENOMIC DNA]</scope>
    <source>
        <strain evidence="1 2">CLA-SR-H024</strain>
    </source>
</reference>
<gene>
    <name evidence="1" type="ORF">WMO63_00645</name>
</gene>
<evidence type="ECO:0000313" key="1">
    <source>
        <dbReference type="EMBL" id="MEQ2464172.1"/>
    </source>
</evidence>
<sequence length="69" mass="8284">MIGFDIKHIREEYEELWNKDDLVACFPLIQEMNHINPKELIPHLDGKVLLAFLRDCKPKELRPRRAEKE</sequence>